<keyword evidence="4" id="KW-0969">Cilium</keyword>
<evidence type="ECO:0000256" key="2">
    <source>
        <dbReference type="ARBA" id="ARBA00022846"/>
    </source>
</evidence>
<reference evidence="10" key="1">
    <citation type="submission" date="2021-01" db="EMBL/GenBank/DDBJ databases">
        <authorList>
            <person name="Zahm M."/>
            <person name="Roques C."/>
            <person name="Cabau C."/>
            <person name="Klopp C."/>
            <person name="Donnadieu C."/>
            <person name="Jouanno E."/>
            <person name="Lampietro C."/>
            <person name="Louis A."/>
            <person name="Herpin A."/>
            <person name="Echchiki A."/>
            <person name="Berthelot C."/>
            <person name="Parey E."/>
            <person name="Roest-Crollius H."/>
            <person name="Braasch I."/>
            <person name="Postlethwait J."/>
            <person name="Bobe J."/>
            <person name="Montfort J."/>
            <person name="Bouchez O."/>
            <person name="Begum T."/>
            <person name="Mejri S."/>
            <person name="Adams A."/>
            <person name="Chen W.-J."/>
            <person name="Guiguen Y."/>
        </authorList>
    </citation>
    <scope>NUCLEOTIDE SEQUENCE</scope>
    <source>
        <tissue evidence="10">Blood</tissue>
    </source>
</reference>
<feature type="region of interest" description="Disordered" evidence="8">
    <location>
        <begin position="374"/>
        <end position="417"/>
    </location>
</feature>
<dbReference type="AlphaFoldDB" id="A0A8T3DG86"/>
<dbReference type="PANTHER" id="PTHR15504">
    <property type="entry name" value="NASOPHARYNGEAL EPITHELIUM SPECIFIC PROTEIN 1"/>
    <property type="match status" value="1"/>
</dbReference>
<comment type="similarity">
    <text evidence="6">Belongs to the CFAP45 family.</text>
</comment>
<evidence type="ECO:0000256" key="5">
    <source>
        <dbReference type="ARBA" id="ARBA00023273"/>
    </source>
</evidence>
<evidence type="ECO:0000313" key="11">
    <source>
        <dbReference type="Proteomes" id="UP000829720"/>
    </source>
</evidence>
<keyword evidence="2" id="KW-0282">Flagellum</keyword>
<accession>A0A8T3DG86</accession>
<feature type="region of interest" description="Disordered" evidence="8">
    <location>
        <begin position="32"/>
        <end position="75"/>
    </location>
</feature>
<organism evidence="10 11">
    <name type="scientific">Albula goreensis</name>
    <dbReference type="NCBI Taxonomy" id="1534307"/>
    <lineage>
        <taxon>Eukaryota</taxon>
        <taxon>Metazoa</taxon>
        <taxon>Chordata</taxon>
        <taxon>Craniata</taxon>
        <taxon>Vertebrata</taxon>
        <taxon>Euteleostomi</taxon>
        <taxon>Actinopterygii</taxon>
        <taxon>Neopterygii</taxon>
        <taxon>Teleostei</taxon>
        <taxon>Albuliformes</taxon>
        <taxon>Albulidae</taxon>
        <taxon>Albula</taxon>
    </lineage>
</organism>
<protein>
    <recommendedName>
        <fullName evidence="7">Cilia- and flagella-associated protein 45</fullName>
    </recommendedName>
</protein>
<evidence type="ECO:0000256" key="6">
    <source>
        <dbReference type="ARBA" id="ARBA00034116"/>
    </source>
</evidence>
<dbReference type="InterPro" id="IPR033253">
    <property type="entry name" value="CFAP45"/>
</dbReference>
<dbReference type="GO" id="GO:0031514">
    <property type="term" value="C:motile cilium"/>
    <property type="evidence" value="ECO:0007669"/>
    <property type="project" value="UniProtKB-SubCell"/>
</dbReference>
<dbReference type="OrthoDB" id="1902038at2759"/>
<dbReference type="InterPro" id="IPR043597">
    <property type="entry name" value="TPH_dom"/>
</dbReference>
<evidence type="ECO:0000313" key="10">
    <source>
        <dbReference type="EMBL" id="KAI1893445.1"/>
    </source>
</evidence>
<evidence type="ECO:0000259" key="9">
    <source>
        <dbReference type="Pfam" id="PF13868"/>
    </source>
</evidence>
<evidence type="ECO:0000256" key="7">
    <source>
        <dbReference type="ARBA" id="ARBA00034142"/>
    </source>
</evidence>
<evidence type="ECO:0000256" key="1">
    <source>
        <dbReference type="ARBA" id="ARBA00004230"/>
    </source>
</evidence>
<gene>
    <name evidence="10" type="ORF">AGOR_G00123800</name>
</gene>
<evidence type="ECO:0000256" key="8">
    <source>
        <dbReference type="SAM" id="MobiDB-lite"/>
    </source>
</evidence>
<keyword evidence="11" id="KW-1185">Reference proteome</keyword>
<name>A0A8T3DG86_9TELE</name>
<feature type="domain" description="Trichohyalin-plectin-homology" evidence="9">
    <location>
        <begin position="184"/>
        <end position="530"/>
    </location>
</feature>
<sequence>MPQSAASTCGRGPAVNRYRTRALTSQVDELLFGSPQKISPPELPGFEPPECNTRGSSGPRVLPKSSNAHRKPKPETVRIITKDLIRDLKIPSQDPSGLSIILPKSETDRITALSRVRTIEEREAEIETRHMVKKAAMVAAEERKAKMRQADILRKKNQGLTDMEAEARDNAQYLLEKANGMRIEQDDEVKKINEVIREAQCHAVQDAQILEKRQILAELQEEERRLDAMMEVDRRKAVEAQEQIDQLRKQHKFQGKMHIQEQIEERMEERRLQDEMKEQEKHKLLENLEKIRQDEFKALMKKKEEQRKLHLEVLKMNEEIQRAKERKKEEERVADLRIMEYTINKMEQEAEYEMEQRRFKKEKEMEVARLRALQERDHDYKAEQDELRARRNQEATEREWRRKEREQAKRKAEEEDRLKAARLEQIKHKEHLLSIEAGRERAEFERVLRAQNEEIAREKEKEEKQKQRVLRHAEGIRQQMREREMHAMDQHRAELQEHERLLEEARTRRARLNEIKAKKLMELKMVGLPEKYCSQVERKVHLFPELAQ</sequence>
<evidence type="ECO:0000256" key="3">
    <source>
        <dbReference type="ARBA" id="ARBA00023054"/>
    </source>
</evidence>
<evidence type="ECO:0000256" key="4">
    <source>
        <dbReference type="ARBA" id="ARBA00023069"/>
    </source>
</evidence>
<dbReference type="Proteomes" id="UP000829720">
    <property type="component" value="Unassembled WGS sequence"/>
</dbReference>
<dbReference type="PANTHER" id="PTHR15504:SF0">
    <property type="entry name" value="CILIA- AND FLAGELLA-ASSOCIATED PROTEIN 45"/>
    <property type="match status" value="1"/>
</dbReference>
<keyword evidence="5" id="KW-0966">Cell projection</keyword>
<comment type="subcellular location">
    <subcellularLocation>
        <location evidence="1">Cell projection</location>
        <location evidence="1">Cilium</location>
        <location evidence="1">Flagellum</location>
    </subcellularLocation>
</comment>
<comment type="caution">
    <text evidence="10">The sequence shown here is derived from an EMBL/GenBank/DDBJ whole genome shotgun (WGS) entry which is preliminary data.</text>
</comment>
<proteinExistence type="inferred from homology"/>
<keyword evidence="3" id="KW-0175">Coiled coil</keyword>
<dbReference type="Pfam" id="PF13868">
    <property type="entry name" value="TPH"/>
    <property type="match status" value="1"/>
</dbReference>
<dbReference type="EMBL" id="JAERUA010000011">
    <property type="protein sequence ID" value="KAI1893445.1"/>
    <property type="molecule type" value="Genomic_DNA"/>
</dbReference>